<evidence type="ECO:0000256" key="1">
    <source>
        <dbReference type="ARBA" id="ARBA00001933"/>
    </source>
</evidence>
<reference evidence="5 6" key="1">
    <citation type="submission" date="2016-11" db="EMBL/GenBank/DDBJ databases">
        <authorList>
            <person name="Jaros S."/>
            <person name="Januszkiewicz K."/>
            <person name="Wedrychowicz H."/>
        </authorList>
    </citation>
    <scope>NUCLEOTIDE SEQUENCE [LARGE SCALE GENOMIC DNA]</scope>
    <source>
        <strain evidence="5 6">DSM 21120</strain>
    </source>
</reference>
<dbReference type="SUPFAM" id="SSF51419">
    <property type="entry name" value="PLP-binding barrel"/>
    <property type="match status" value="1"/>
</dbReference>
<dbReference type="GO" id="GO:0030170">
    <property type="term" value="F:pyridoxal phosphate binding"/>
    <property type="evidence" value="ECO:0007669"/>
    <property type="project" value="TreeGrafter"/>
</dbReference>
<dbReference type="STRING" id="1120995.SAMN02745245_00568"/>
<keyword evidence="3" id="KW-0413">Isomerase</keyword>
<evidence type="ECO:0000313" key="6">
    <source>
        <dbReference type="Proteomes" id="UP000184032"/>
    </source>
</evidence>
<dbReference type="PANTHER" id="PTHR30511">
    <property type="entry name" value="ALANINE RACEMASE"/>
    <property type="match status" value="1"/>
</dbReference>
<gene>
    <name evidence="5" type="ORF">SAMN02745245_00568</name>
</gene>
<feature type="domain" description="Alanine racemase N-terminal" evidence="4">
    <location>
        <begin position="7"/>
        <end position="220"/>
    </location>
</feature>
<dbReference type="RefSeq" id="WP_073183556.1">
    <property type="nucleotide sequence ID" value="NZ_FQXI01000002.1"/>
</dbReference>
<dbReference type="GO" id="GO:0005829">
    <property type="term" value="C:cytosol"/>
    <property type="evidence" value="ECO:0007669"/>
    <property type="project" value="TreeGrafter"/>
</dbReference>
<dbReference type="Pfam" id="PF01168">
    <property type="entry name" value="Ala_racemase_N"/>
    <property type="match status" value="1"/>
</dbReference>
<proteinExistence type="predicted"/>
<organism evidence="5 6">
    <name type="scientific">Anaerosphaera aminiphila DSM 21120</name>
    <dbReference type="NCBI Taxonomy" id="1120995"/>
    <lineage>
        <taxon>Bacteria</taxon>
        <taxon>Bacillati</taxon>
        <taxon>Bacillota</taxon>
        <taxon>Tissierellia</taxon>
        <taxon>Tissierellales</taxon>
        <taxon>Peptoniphilaceae</taxon>
        <taxon>Anaerosphaera</taxon>
    </lineage>
</organism>
<keyword evidence="6" id="KW-1185">Reference proteome</keyword>
<dbReference type="InterPro" id="IPR000821">
    <property type="entry name" value="Ala_racemase"/>
</dbReference>
<dbReference type="Proteomes" id="UP000184032">
    <property type="component" value="Unassembled WGS sequence"/>
</dbReference>
<comment type="cofactor">
    <cofactor evidence="1">
        <name>pyridoxal 5'-phosphate</name>
        <dbReference type="ChEBI" id="CHEBI:597326"/>
    </cofactor>
</comment>
<evidence type="ECO:0000256" key="3">
    <source>
        <dbReference type="ARBA" id="ARBA00023235"/>
    </source>
</evidence>
<dbReference type="GO" id="GO:0008784">
    <property type="term" value="F:alanine racemase activity"/>
    <property type="evidence" value="ECO:0007669"/>
    <property type="project" value="TreeGrafter"/>
</dbReference>
<dbReference type="CDD" id="cd06815">
    <property type="entry name" value="PLPDE_III_AR_like_1"/>
    <property type="match status" value="1"/>
</dbReference>
<dbReference type="InterPro" id="IPR029066">
    <property type="entry name" value="PLP-binding_barrel"/>
</dbReference>
<dbReference type="InterPro" id="IPR001608">
    <property type="entry name" value="Ala_racemase_N"/>
</dbReference>
<evidence type="ECO:0000259" key="4">
    <source>
        <dbReference type="Pfam" id="PF01168"/>
    </source>
</evidence>
<dbReference type="EMBL" id="FQXI01000002">
    <property type="protein sequence ID" value="SHH10887.1"/>
    <property type="molecule type" value="Genomic_DNA"/>
</dbReference>
<keyword evidence="2" id="KW-0663">Pyridoxal phosphate</keyword>
<name>A0A1M5Q9Q4_9FIRM</name>
<dbReference type="Gene3D" id="3.20.20.10">
    <property type="entry name" value="Alanine racemase"/>
    <property type="match status" value="1"/>
</dbReference>
<dbReference type="AlphaFoldDB" id="A0A1M5Q9Q4"/>
<dbReference type="OrthoDB" id="504078at2"/>
<protein>
    <submittedName>
        <fullName evidence="5">Predicted amino acid racemase</fullName>
    </submittedName>
</protein>
<evidence type="ECO:0000256" key="2">
    <source>
        <dbReference type="ARBA" id="ARBA00022898"/>
    </source>
</evidence>
<evidence type="ECO:0000313" key="5">
    <source>
        <dbReference type="EMBL" id="SHH10887.1"/>
    </source>
</evidence>
<accession>A0A1M5Q9Q4</accession>
<dbReference type="PANTHER" id="PTHR30511:SF3">
    <property type="entry name" value="LYSINE RACEMASE"/>
    <property type="match status" value="1"/>
</dbReference>
<sequence length="353" mass="39397">MTATLEINLKKIENNVSIIKNLCDENNIEITGITKMFSGDPKIANMYLSGGLEKLGDSEISNLKNLSGIEAEKWMVRIPALSEIEDLIKYSDASLNSELEVIKEIEKQSKKQGKIHKIILMQELGDLREGILDREELIRTADYVLNSKWIELYGMGTNLTCLSFVQPSVENLSRLVKMSKEVFGNRKFMISGGNSSSIDLMLNKKMPVEINNLRLGESLIFGKERAKYKYLDGTYSDTFVLKAEIVEIKEKPSFPWGKIGADSYGRTPTFTDRGIRKRAICAVGRKSMDVGTTKPCDSGVGIVGASSDHLMLDISDSNKNYKIGDKISLKLGYASALLAMNSTYIKKEYITEI</sequence>